<dbReference type="EMBL" id="AP022612">
    <property type="protein sequence ID" value="BBZ35212.1"/>
    <property type="molecule type" value="Genomic_DNA"/>
</dbReference>
<dbReference type="GO" id="GO:0009231">
    <property type="term" value="P:riboflavin biosynthetic process"/>
    <property type="evidence" value="ECO:0007669"/>
    <property type="project" value="TreeGrafter"/>
</dbReference>
<reference evidence="6" key="2">
    <citation type="submission" date="2020-02" db="EMBL/GenBank/DDBJ databases">
        <authorList>
            <person name="Matsumoto Y."/>
            <person name="Motooka D."/>
            <person name="Nakamura S."/>
        </authorList>
    </citation>
    <scope>NUCLEOTIDE SEQUENCE</scope>
    <source>
        <strain evidence="6">JCM 13671</strain>
    </source>
</reference>
<evidence type="ECO:0000256" key="4">
    <source>
        <dbReference type="ARBA" id="ARBA00022833"/>
    </source>
</evidence>
<keyword evidence="3 6" id="KW-0378">Hydrolase</keyword>
<dbReference type="PANTHER" id="PTHR35005">
    <property type="entry name" value="3-DEHYDRO-SCYLLO-INOSOSE HYDROLASE"/>
    <property type="match status" value="1"/>
</dbReference>
<evidence type="ECO:0000256" key="1">
    <source>
        <dbReference type="ARBA" id="ARBA00001947"/>
    </source>
</evidence>
<dbReference type="OrthoDB" id="9801445at2"/>
<organism evidence="6 7">
    <name type="scientific">Mycolicibacterium confluentis</name>
    <dbReference type="NCBI Taxonomy" id="28047"/>
    <lineage>
        <taxon>Bacteria</taxon>
        <taxon>Bacillati</taxon>
        <taxon>Actinomycetota</taxon>
        <taxon>Actinomycetes</taxon>
        <taxon>Mycobacteriales</taxon>
        <taxon>Mycobacteriaceae</taxon>
        <taxon>Mycolicibacterium</taxon>
    </lineage>
</organism>
<gene>
    <name evidence="6" type="primary">mftE</name>
    <name evidence="6" type="ORF">MCNF_38170</name>
</gene>
<dbReference type="GO" id="GO:0046872">
    <property type="term" value="F:metal ion binding"/>
    <property type="evidence" value="ECO:0007669"/>
    <property type="project" value="UniProtKB-KW"/>
</dbReference>
<comment type="similarity">
    <text evidence="5">Belongs to the creatininase superfamily.</text>
</comment>
<dbReference type="InterPro" id="IPR024087">
    <property type="entry name" value="Creatininase-like_sf"/>
</dbReference>
<dbReference type="AlphaFoldDB" id="A0A7I7Y2E7"/>
<evidence type="ECO:0000256" key="5">
    <source>
        <dbReference type="ARBA" id="ARBA00024029"/>
    </source>
</evidence>
<dbReference type="GO" id="GO:0016811">
    <property type="term" value="F:hydrolase activity, acting on carbon-nitrogen (but not peptide) bonds, in linear amides"/>
    <property type="evidence" value="ECO:0007669"/>
    <property type="project" value="TreeGrafter"/>
</dbReference>
<dbReference type="Pfam" id="PF02633">
    <property type="entry name" value="Creatininase"/>
    <property type="match status" value="1"/>
</dbReference>
<dbReference type="SUPFAM" id="SSF102215">
    <property type="entry name" value="Creatininase"/>
    <property type="match status" value="1"/>
</dbReference>
<comment type="cofactor">
    <cofactor evidence="1">
        <name>Zn(2+)</name>
        <dbReference type="ChEBI" id="CHEBI:29105"/>
    </cofactor>
</comment>
<keyword evidence="4" id="KW-0862">Zinc</keyword>
<dbReference type="NCBIfam" id="TIGR03964">
    <property type="entry name" value="mycofact_creat"/>
    <property type="match status" value="1"/>
</dbReference>
<accession>A0A7I7Y2E7</accession>
<dbReference type="Gene3D" id="3.40.50.10310">
    <property type="entry name" value="Creatininase"/>
    <property type="match status" value="1"/>
</dbReference>
<sequence length="257" mass="27191">MNWAYHRRVVSPSELGPSTSRDLIAASPVVVIPVGSTEQHGPHLPLDTDTRIATAVATAATRVVAETAAQDGLDDADAGPRYLLAPAVPYGASGEHEGFAGTVSIGTEALRHVLVEFGRSATHWAGRLVFVNGHGGNVEALRAAVRLLRSEGRDAAWSSCTVRGGDAHAGHTETSVLLHISPSEVRFEHSRPGNCAPLVDLMPSMRRGGVAAVSEVGILGDPTTATAEEGRRLFAEMVADCAQRLRRWTPRDDGMLI</sequence>
<evidence type="ECO:0000256" key="3">
    <source>
        <dbReference type="ARBA" id="ARBA00022801"/>
    </source>
</evidence>
<name>A0A7I7Y2E7_9MYCO</name>
<dbReference type="InterPro" id="IPR003785">
    <property type="entry name" value="Creatininase/forma_Hydrolase"/>
</dbReference>
<dbReference type="InterPro" id="IPR023871">
    <property type="entry name" value="MftE"/>
</dbReference>
<keyword evidence="7" id="KW-1185">Reference proteome</keyword>
<evidence type="ECO:0000256" key="2">
    <source>
        <dbReference type="ARBA" id="ARBA00022723"/>
    </source>
</evidence>
<evidence type="ECO:0000313" key="7">
    <source>
        <dbReference type="Proteomes" id="UP000466931"/>
    </source>
</evidence>
<dbReference type="RefSeq" id="WP_085149654.1">
    <property type="nucleotide sequence ID" value="NZ_AP022612.1"/>
</dbReference>
<protein>
    <submittedName>
        <fullName evidence="6">Putative mycofactocin system creatinine amidohydrolase family protein MftE</fullName>
    </submittedName>
</protein>
<dbReference type="PANTHER" id="PTHR35005:SF1">
    <property type="entry name" value="2-AMINO-5-FORMYLAMINO-6-RIBOSYLAMINOPYRIMIDIN-4(3H)-ONE 5'-MONOPHOSPHATE DEFORMYLASE"/>
    <property type="match status" value="1"/>
</dbReference>
<proteinExistence type="inferred from homology"/>
<dbReference type="Proteomes" id="UP000466931">
    <property type="component" value="Chromosome"/>
</dbReference>
<evidence type="ECO:0000313" key="6">
    <source>
        <dbReference type="EMBL" id="BBZ35212.1"/>
    </source>
</evidence>
<reference evidence="6" key="1">
    <citation type="journal article" date="2019" name="Emerg. Microbes Infect.">
        <title>Comprehensive subspecies identification of 175 nontuberculous mycobacteria species based on 7547 genomic profiles.</title>
        <authorList>
            <person name="Matsumoto Y."/>
            <person name="Kinjo T."/>
            <person name="Motooka D."/>
            <person name="Nabeya D."/>
            <person name="Jung N."/>
            <person name="Uechi K."/>
            <person name="Horii T."/>
            <person name="Iida T."/>
            <person name="Fujita J."/>
            <person name="Nakamura S."/>
        </authorList>
    </citation>
    <scope>NUCLEOTIDE SEQUENCE [LARGE SCALE GENOMIC DNA]</scope>
    <source>
        <strain evidence="6">JCM 13671</strain>
    </source>
</reference>
<keyword evidence="2" id="KW-0479">Metal-binding</keyword>